<feature type="transmembrane region" description="Helical" evidence="6">
    <location>
        <begin position="431"/>
        <end position="450"/>
    </location>
</feature>
<dbReference type="AlphaFoldDB" id="A0A5C5WRD7"/>
<evidence type="ECO:0000256" key="3">
    <source>
        <dbReference type="ARBA" id="ARBA00023066"/>
    </source>
</evidence>
<feature type="transmembrane region" description="Helical" evidence="6">
    <location>
        <begin position="167"/>
        <end position="192"/>
    </location>
</feature>
<dbReference type="Pfam" id="PF01564">
    <property type="entry name" value="Spermine_synth"/>
    <property type="match status" value="1"/>
</dbReference>
<comment type="similarity">
    <text evidence="1">Belongs to the spermidine/spermine synthase family.</text>
</comment>
<dbReference type="SUPFAM" id="SSF103473">
    <property type="entry name" value="MFS general substrate transporter"/>
    <property type="match status" value="1"/>
</dbReference>
<dbReference type="Gene3D" id="3.40.50.150">
    <property type="entry name" value="Vaccinia Virus protein VP39"/>
    <property type="match status" value="1"/>
</dbReference>
<dbReference type="PANTHER" id="PTHR11558:SF11">
    <property type="entry name" value="SPERMIDINE SYNTHASE"/>
    <property type="match status" value="1"/>
</dbReference>
<evidence type="ECO:0000256" key="5">
    <source>
        <dbReference type="PROSITE-ProRule" id="PRU00354"/>
    </source>
</evidence>
<feature type="domain" description="PABS" evidence="7">
    <location>
        <begin position="579"/>
        <end position="745"/>
    </location>
</feature>
<feature type="transmembrane region" description="Helical" evidence="6">
    <location>
        <begin position="84"/>
        <end position="105"/>
    </location>
</feature>
<gene>
    <name evidence="8" type="primary">speE_1</name>
    <name evidence="8" type="ORF">Pla22_03070</name>
</gene>
<evidence type="ECO:0000313" key="9">
    <source>
        <dbReference type="Proteomes" id="UP000316598"/>
    </source>
</evidence>
<evidence type="ECO:0000256" key="4">
    <source>
        <dbReference type="ARBA" id="ARBA00023115"/>
    </source>
</evidence>
<feature type="transmembrane region" description="Helical" evidence="6">
    <location>
        <begin position="286"/>
        <end position="309"/>
    </location>
</feature>
<dbReference type="EC" id="2.5.1.16" evidence="8"/>
<feature type="transmembrane region" description="Helical" evidence="6">
    <location>
        <begin position="360"/>
        <end position="384"/>
    </location>
</feature>
<evidence type="ECO:0000256" key="1">
    <source>
        <dbReference type="ARBA" id="ARBA00007867"/>
    </source>
</evidence>
<dbReference type="Proteomes" id="UP000316598">
    <property type="component" value="Unassembled WGS sequence"/>
</dbReference>
<keyword evidence="6" id="KW-1133">Transmembrane helix</keyword>
<dbReference type="RefSeq" id="WP_146513011.1">
    <property type="nucleotide sequence ID" value="NZ_SJPI01000001.1"/>
</dbReference>
<dbReference type="GO" id="GO:0008295">
    <property type="term" value="P:spermidine biosynthetic process"/>
    <property type="evidence" value="ECO:0007669"/>
    <property type="project" value="UniProtKB-KW"/>
</dbReference>
<name>A0A5C5WRD7_9BACT</name>
<dbReference type="PROSITE" id="PS51006">
    <property type="entry name" value="PABS_2"/>
    <property type="match status" value="1"/>
</dbReference>
<keyword evidence="4 5" id="KW-0620">Polyamine biosynthesis</keyword>
<dbReference type="InterPro" id="IPR036259">
    <property type="entry name" value="MFS_trans_sf"/>
</dbReference>
<proteinExistence type="inferred from homology"/>
<dbReference type="PANTHER" id="PTHR11558">
    <property type="entry name" value="SPERMIDINE/SPERMINE SYNTHASE"/>
    <property type="match status" value="1"/>
</dbReference>
<feature type="transmembrane region" description="Helical" evidence="6">
    <location>
        <begin position="198"/>
        <end position="216"/>
    </location>
</feature>
<dbReference type="InterPro" id="IPR001045">
    <property type="entry name" value="Spermi_synthase"/>
</dbReference>
<keyword evidence="2 5" id="KW-0808">Transferase</keyword>
<feature type="transmembrane region" description="Helical" evidence="6">
    <location>
        <begin position="471"/>
        <end position="490"/>
    </location>
</feature>
<evidence type="ECO:0000256" key="6">
    <source>
        <dbReference type="SAM" id="Phobius"/>
    </source>
</evidence>
<dbReference type="InterPro" id="IPR030374">
    <property type="entry name" value="PABS"/>
</dbReference>
<evidence type="ECO:0000256" key="2">
    <source>
        <dbReference type="ARBA" id="ARBA00022679"/>
    </source>
</evidence>
<reference evidence="8 9" key="1">
    <citation type="submission" date="2019-02" db="EMBL/GenBank/DDBJ databases">
        <title>Deep-cultivation of Planctomycetes and their phenomic and genomic characterization uncovers novel biology.</title>
        <authorList>
            <person name="Wiegand S."/>
            <person name="Jogler M."/>
            <person name="Boedeker C."/>
            <person name="Pinto D."/>
            <person name="Vollmers J."/>
            <person name="Rivas-Marin E."/>
            <person name="Kohn T."/>
            <person name="Peeters S.H."/>
            <person name="Heuer A."/>
            <person name="Rast P."/>
            <person name="Oberbeckmann S."/>
            <person name="Bunk B."/>
            <person name="Jeske O."/>
            <person name="Meyerdierks A."/>
            <person name="Storesund J.E."/>
            <person name="Kallscheuer N."/>
            <person name="Luecker S."/>
            <person name="Lage O.M."/>
            <person name="Pohl T."/>
            <person name="Merkel B.J."/>
            <person name="Hornburger P."/>
            <person name="Mueller R.-W."/>
            <person name="Bruemmer F."/>
            <person name="Labrenz M."/>
            <person name="Spormann A.M."/>
            <person name="Op Den Camp H."/>
            <person name="Overmann J."/>
            <person name="Amann R."/>
            <person name="Jetten M.S.M."/>
            <person name="Mascher T."/>
            <person name="Medema M.H."/>
            <person name="Devos D.P."/>
            <person name="Kaster A.-K."/>
            <person name="Ovreas L."/>
            <person name="Rohde M."/>
            <person name="Galperin M.Y."/>
            <person name="Jogler C."/>
        </authorList>
    </citation>
    <scope>NUCLEOTIDE SEQUENCE [LARGE SCALE GENOMIC DNA]</scope>
    <source>
        <strain evidence="8 9">Pla22</strain>
    </source>
</reference>
<organism evidence="8 9">
    <name type="scientific">Rubripirellula amarantea</name>
    <dbReference type="NCBI Taxonomy" id="2527999"/>
    <lineage>
        <taxon>Bacteria</taxon>
        <taxon>Pseudomonadati</taxon>
        <taxon>Planctomycetota</taxon>
        <taxon>Planctomycetia</taxon>
        <taxon>Pirellulales</taxon>
        <taxon>Pirellulaceae</taxon>
        <taxon>Rubripirellula</taxon>
    </lineage>
</organism>
<evidence type="ECO:0000313" key="8">
    <source>
        <dbReference type="EMBL" id="TWT52681.1"/>
    </source>
</evidence>
<accession>A0A5C5WRD7</accession>
<comment type="caution">
    <text evidence="5">Lacks conserved residue(s) required for the propagation of feature annotation.</text>
</comment>
<dbReference type="CDD" id="cd06174">
    <property type="entry name" value="MFS"/>
    <property type="match status" value="1"/>
</dbReference>
<keyword evidence="3" id="KW-0745">Spermidine biosynthesis</keyword>
<evidence type="ECO:0000259" key="7">
    <source>
        <dbReference type="PROSITE" id="PS51006"/>
    </source>
</evidence>
<dbReference type="GO" id="GO:0005829">
    <property type="term" value="C:cytosol"/>
    <property type="evidence" value="ECO:0007669"/>
    <property type="project" value="TreeGrafter"/>
</dbReference>
<feature type="transmembrane region" description="Helical" evidence="6">
    <location>
        <begin position="20"/>
        <end position="40"/>
    </location>
</feature>
<feature type="transmembrane region" description="Helical" evidence="6">
    <location>
        <begin position="316"/>
        <end position="337"/>
    </location>
</feature>
<dbReference type="NCBIfam" id="NF037959">
    <property type="entry name" value="MFS_SpdSyn"/>
    <property type="match status" value="2"/>
</dbReference>
<comment type="caution">
    <text evidence="8">The sequence shown here is derived from an EMBL/GenBank/DDBJ whole genome shotgun (WGS) entry which is preliminary data.</text>
</comment>
<feature type="transmembrane region" description="Helical" evidence="6">
    <location>
        <begin position="404"/>
        <end position="425"/>
    </location>
</feature>
<keyword evidence="6" id="KW-0472">Membrane</keyword>
<feature type="transmembrane region" description="Helical" evidence="6">
    <location>
        <begin position="125"/>
        <end position="146"/>
    </location>
</feature>
<keyword evidence="6" id="KW-0812">Transmembrane</keyword>
<dbReference type="Gene3D" id="1.20.1250.20">
    <property type="entry name" value="MFS general substrate transporter like domains"/>
    <property type="match status" value="1"/>
</dbReference>
<dbReference type="GO" id="GO:0004766">
    <property type="term" value="F:spermidine synthase activity"/>
    <property type="evidence" value="ECO:0007669"/>
    <property type="project" value="UniProtKB-EC"/>
</dbReference>
<sequence length="1087" mass="118758">MLSFIKNLTTSGTERLAPVLPLACLLFMSGSCALIFQMVWIRELRLIFGASTSASAAVLAIFMGGLGFGNLFFGRRVDRSSTPLRFYASLEAGISITAAISPFLVDLIRTAYVGAGGQAALGSTLATVMRVAGSVIVLAVPTFLMGGTLPATARAVSRQSDTKRSGLALLYGLNTIGAVVGAAIGNFMLLEWLGNRTLLWSACVVNLLLSLAAWCYSSRLSSKLDLGENVSSLPLDQGKKASNHEPAALPQAWLIYASSATVGCVFFLMEIVWYRMLGPLLGGTTYTFGLILCTALLGIGIGGAVYSVASRWITPSLTWLAAICSLEAAVIALPYWYGDDIAFWVLEQGRVPLENFSQQVWNWFCVTSIVIGPAAVVSGFQFPLLIACVGRGRDHVGSQLGRTFAWNTAGAIVGSIAGGFVLLPLLTAPGLWKTSVVMLILLGVSLWLGAFTSRDSQVKDPQNDNVKAISWISFPTLATFALCLIAIYFVSAAGPTAVWRHSGIGAGRAVMEGRGANEQRDFANQMKRRIIWEAEGIESSVAISATDGLSFIVNGKVDGNAISDAGTQIGLGLLGTLIHPEPQTGLVIGLGTGESAGWMAHVSSLRSVDVVELEPTVTEMARLCSSVNHDVMNHPKIQVHFEDAREFLLTADRRYDLIVSEPSNPYRAGIANLYTHEFYASASERLTSDGLFLQWLQAYEVDLRTVEIVMATLRSVFPRVQVWQSKSRDLVFVAGAETAWKGFSKETLTNSLQQPEISDGMGKAWRTNDRLGVLAHFVCTETTIDDLLRERPRELNHDDRNVLEYAFAKSVGKDVRFSVDDLTVLANKLDDRSPFPVTDDELAVIRQRRLAMNLHLGGEVSADSGITASSKNDNADISQDIQRALAMNAYLDGRYQIAVDTFEQISINDDCWTESVVVAHARAEVGKPVAAVLLAKIRERNETEALCVEAIGWQRQGMTKEALESCLLALDRSKTDPWILRSLADGLFRVAISLAEQDKPNAEAVFKSLDSHFAIKSFEDKRLLSRYVVSESLSREQTIEALAEIEPYVPWKEWFLEKRVSIYRRASHPLLSRSQQDLLEFRYNKNR</sequence>
<dbReference type="OrthoDB" id="5516475at2"/>
<dbReference type="EMBL" id="SJPI01000001">
    <property type="protein sequence ID" value="TWT52681.1"/>
    <property type="molecule type" value="Genomic_DNA"/>
</dbReference>
<keyword evidence="9" id="KW-1185">Reference proteome</keyword>
<dbReference type="InterPro" id="IPR029063">
    <property type="entry name" value="SAM-dependent_MTases_sf"/>
</dbReference>
<dbReference type="SUPFAM" id="SSF53335">
    <property type="entry name" value="S-adenosyl-L-methionine-dependent methyltransferases"/>
    <property type="match status" value="1"/>
</dbReference>
<feature type="transmembrane region" description="Helical" evidence="6">
    <location>
        <begin position="46"/>
        <end position="72"/>
    </location>
</feature>
<protein>
    <submittedName>
        <fullName evidence="8">Spermidine synthase</fullName>
        <ecNumber evidence="8">2.5.1.16</ecNumber>
    </submittedName>
</protein>
<feature type="transmembrane region" description="Helical" evidence="6">
    <location>
        <begin position="253"/>
        <end position="274"/>
    </location>
</feature>
<dbReference type="PROSITE" id="PS51257">
    <property type="entry name" value="PROKAR_LIPOPROTEIN"/>
    <property type="match status" value="1"/>
</dbReference>